<sequence length="88" mass="10180">MEIIMSAGIITQKQNNSGRRVGVYFIFCTATVCNELAHPLNITACCNINADDFMPAEVRRCYYMQLNRYLIKSFTECFFCMIYILAEQ</sequence>
<dbReference type="EMBL" id="JAHDVG010000485">
    <property type="protein sequence ID" value="KAH1168889.1"/>
    <property type="molecule type" value="Genomic_DNA"/>
</dbReference>
<name>A0A9D3WVJ0_9SAUR</name>
<evidence type="ECO:0000313" key="1">
    <source>
        <dbReference type="EMBL" id="KAH1168889.1"/>
    </source>
</evidence>
<keyword evidence="2" id="KW-1185">Reference proteome</keyword>
<organism evidence="1 2">
    <name type="scientific">Mauremys mutica</name>
    <name type="common">yellowpond turtle</name>
    <dbReference type="NCBI Taxonomy" id="74926"/>
    <lineage>
        <taxon>Eukaryota</taxon>
        <taxon>Metazoa</taxon>
        <taxon>Chordata</taxon>
        <taxon>Craniata</taxon>
        <taxon>Vertebrata</taxon>
        <taxon>Euteleostomi</taxon>
        <taxon>Archelosauria</taxon>
        <taxon>Testudinata</taxon>
        <taxon>Testudines</taxon>
        <taxon>Cryptodira</taxon>
        <taxon>Durocryptodira</taxon>
        <taxon>Testudinoidea</taxon>
        <taxon>Geoemydidae</taxon>
        <taxon>Geoemydinae</taxon>
        <taxon>Mauremys</taxon>
    </lineage>
</organism>
<proteinExistence type="predicted"/>
<dbReference type="Proteomes" id="UP000827986">
    <property type="component" value="Unassembled WGS sequence"/>
</dbReference>
<accession>A0A9D3WVJ0</accession>
<gene>
    <name evidence="1" type="ORF">KIL84_013479</name>
</gene>
<comment type="caution">
    <text evidence="1">The sequence shown here is derived from an EMBL/GenBank/DDBJ whole genome shotgun (WGS) entry which is preliminary data.</text>
</comment>
<protein>
    <submittedName>
        <fullName evidence="1">Uncharacterized protein</fullName>
    </submittedName>
</protein>
<reference evidence="1" key="1">
    <citation type="submission" date="2021-09" db="EMBL/GenBank/DDBJ databases">
        <title>The genome of Mauremys mutica provides insights into the evolution of semi-aquatic lifestyle.</title>
        <authorList>
            <person name="Gong S."/>
            <person name="Gao Y."/>
        </authorList>
    </citation>
    <scope>NUCLEOTIDE SEQUENCE</scope>
    <source>
        <strain evidence="1">MM-2020</strain>
        <tissue evidence="1">Muscle</tissue>
    </source>
</reference>
<evidence type="ECO:0000313" key="2">
    <source>
        <dbReference type="Proteomes" id="UP000827986"/>
    </source>
</evidence>
<dbReference type="AlphaFoldDB" id="A0A9D3WVJ0"/>